<comment type="pathway">
    <text evidence="1 10">Cofactor biosynthesis; (R)-pantothenate biosynthesis; (R)-pantoate from 3-methyl-2-oxobutanoate: step 2/2.</text>
</comment>
<dbReference type="InterPro" id="IPR003710">
    <property type="entry name" value="ApbA"/>
</dbReference>
<evidence type="ECO:0000259" key="11">
    <source>
        <dbReference type="Pfam" id="PF02558"/>
    </source>
</evidence>
<dbReference type="GO" id="GO:0050661">
    <property type="term" value="F:NADP binding"/>
    <property type="evidence" value="ECO:0007669"/>
    <property type="project" value="TreeGrafter"/>
</dbReference>
<reference evidence="13 14" key="1">
    <citation type="submission" date="2023-08" db="EMBL/GenBank/DDBJ databases">
        <title>Pleionea litopenaei sp. nov., isolated from stomach of juvenile Litopenaeus vannamei.</title>
        <authorList>
            <person name="Rho A.M."/>
            <person name="Hwang C.Y."/>
        </authorList>
    </citation>
    <scope>NUCLEOTIDE SEQUENCE [LARGE SCALE GENOMIC DNA]</scope>
    <source>
        <strain evidence="13 14">HL-JVS1</strain>
    </source>
</reference>
<accession>A0AA51X6R4</accession>
<keyword evidence="5 10" id="KW-0566">Pantothenate biosynthesis</keyword>
<dbReference type="KEGG" id="plei:Q9312_18135"/>
<dbReference type="SUPFAM" id="SSF48179">
    <property type="entry name" value="6-phosphogluconate dehydrogenase C-terminal domain-like"/>
    <property type="match status" value="1"/>
</dbReference>
<sequence>MSESDTMQVAILGTGATGSFLGGLLQRAGVPVAYLARDRWKNEVTKSGRLRLTDYQGLDIDVHPNLTSEQNRSDRIDVLFVMVKGHQLASTIEQIREVTSPDSIIYFMQNGIGAVESVLPELQDRQCYRGITLFNVLTLPNAHYHKSTQGDFYLASTSIAEALANRLDDHSSQLNTSIKPVDDIQAVINGKLLLNLNNALNAIVDRPIKQELLDVRWRKVLAEAMSEWLQICSRNQQRVAQLTQVPPHWIPRILRLPTIIFRMIARSMLAIDPTARSSMWEDVQQKRVTEVTFLNGAVMEAADKLGLKAPINQFVTECIRKLETDSLQQTDIEALLSAVKH</sequence>
<dbReference type="GO" id="GO:0005737">
    <property type="term" value="C:cytoplasm"/>
    <property type="evidence" value="ECO:0007669"/>
    <property type="project" value="TreeGrafter"/>
</dbReference>
<dbReference type="AlphaFoldDB" id="A0AA51X6R4"/>
<dbReference type="Proteomes" id="UP001239782">
    <property type="component" value="Chromosome"/>
</dbReference>
<dbReference type="EC" id="1.1.1.169" evidence="3 10"/>
<dbReference type="PANTHER" id="PTHR43765:SF2">
    <property type="entry name" value="2-DEHYDROPANTOATE 2-REDUCTASE"/>
    <property type="match status" value="1"/>
</dbReference>
<feature type="domain" description="Ketopantoate reductase N-terminal" evidence="11">
    <location>
        <begin position="9"/>
        <end position="156"/>
    </location>
</feature>
<dbReference type="SUPFAM" id="SSF51735">
    <property type="entry name" value="NAD(P)-binding Rossmann-fold domains"/>
    <property type="match status" value="1"/>
</dbReference>
<name>A0AA51X6R4_9GAMM</name>
<dbReference type="InterPro" id="IPR050838">
    <property type="entry name" value="Ketopantoate_reductase"/>
</dbReference>
<evidence type="ECO:0000256" key="3">
    <source>
        <dbReference type="ARBA" id="ARBA00013014"/>
    </source>
</evidence>
<evidence type="ECO:0000256" key="5">
    <source>
        <dbReference type="ARBA" id="ARBA00022655"/>
    </source>
</evidence>
<evidence type="ECO:0000313" key="13">
    <source>
        <dbReference type="EMBL" id="WMS87129.1"/>
    </source>
</evidence>
<organism evidence="13 14">
    <name type="scientific">Pleionea litopenaei</name>
    <dbReference type="NCBI Taxonomy" id="3070815"/>
    <lineage>
        <taxon>Bacteria</taxon>
        <taxon>Pseudomonadati</taxon>
        <taxon>Pseudomonadota</taxon>
        <taxon>Gammaproteobacteria</taxon>
        <taxon>Oceanospirillales</taxon>
        <taxon>Pleioneaceae</taxon>
        <taxon>Pleionea</taxon>
    </lineage>
</organism>
<dbReference type="InterPro" id="IPR036291">
    <property type="entry name" value="NAD(P)-bd_dom_sf"/>
</dbReference>
<dbReference type="RefSeq" id="WP_309202268.1">
    <property type="nucleotide sequence ID" value="NZ_CP133548.1"/>
</dbReference>
<dbReference type="Gene3D" id="1.10.1040.10">
    <property type="entry name" value="N-(1-d-carboxylethyl)-l-norvaline Dehydrogenase, domain 2"/>
    <property type="match status" value="1"/>
</dbReference>
<dbReference type="GO" id="GO:0008677">
    <property type="term" value="F:2-dehydropantoate 2-reductase activity"/>
    <property type="evidence" value="ECO:0007669"/>
    <property type="project" value="UniProtKB-EC"/>
</dbReference>
<dbReference type="Gene3D" id="3.40.50.720">
    <property type="entry name" value="NAD(P)-binding Rossmann-like Domain"/>
    <property type="match status" value="1"/>
</dbReference>
<evidence type="ECO:0000256" key="8">
    <source>
        <dbReference type="ARBA" id="ARBA00032024"/>
    </source>
</evidence>
<comment type="catalytic activity">
    <reaction evidence="9 10">
        <text>(R)-pantoate + NADP(+) = 2-dehydropantoate + NADPH + H(+)</text>
        <dbReference type="Rhea" id="RHEA:16233"/>
        <dbReference type="ChEBI" id="CHEBI:11561"/>
        <dbReference type="ChEBI" id="CHEBI:15378"/>
        <dbReference type="ChEBI" id="CHEBI:15980"/>
        <dbReference type="ChEBI" id="CHEBI:57783"/>
        <dbReference type="ChEBI" id="CHEBI:58349"/>
        <dbReference type="EC" id="1.1.1.169"/>
    </reaction>
</comment>
<dbReference type="GO" id="GO:0015940">
    <property type="term" value="P:pantothenate biosynthetic process"/>
    <property type="evidence" value="ECO:0007669"/>
    <property type="project" value="UniProtKB-KW"/>
</dbReference>
<proteinExistence type="inferred from homology"/>
<evidence type="ECO:0000256" key="6">
    <source>
        <dbReference type="ARBA" id="ARBA00022857"/>
    </source>
</evidence>
<dbReference type="PANTHER" id="PTHR43765">
    <property type="entry name" value="2-DEHYDROPANTOATE 2-REDUCTASE-RELATED"/>
    <property type="match status" value="1"/>
</dbReference>
<dbReference type="InterPro" id="IPR008927">
    <property type="entry name" value="6-PGluconate_DH-like_C_sf"/>
</dbReference>
<evidence type="ECO:0000256" key="10">
    <source>
        <dbReference type="RuleBase" id="RU362068"/>
    </source>
</evidence>
<protein>
    <recommendedName>
        <fullName evidence="4 10">2-dehydropantoate 2-reductase</fullName>
        <ecNumber evidence="3 10">1.1.1.169</ecNumber>
    </recommendedName>
    <alternativeName>
        <fullName evidence="8 10">Ketopantoate reductase</fullName>
    </alternativeName>
</protein>
<keyword evidence="14" id="KW-1185">Reference proteome</keyword>
<evidence type="ECO:0000256" key="2">
    <source>
        <dbReference type="ARBA" id="ARBA00007870"/>
    </source>
</evidence>
<dbReference type="InterPro" id="IPR013332">
    <property type="entry name" value="KPR_N"/>
</dbReference>
<evidence type="ECO:0000256" key="9">
    <source>
        <dbReference type="ARBA" id="ARBA00048793"/>
    </source>
</evidence>
<comment type="similarity">
    <text evidence="2 10">Belongs to the ketopantoate reductase family.</text>
</comment>
<comment type="function">
    <text evidence="10">Catalyzes the NADPH-dependent reduction of ketopantoate into pantoic acid.</text>
</comment>
<evidence type="ECO:0000259" key="12">
    <source>
        <dbReference type="Pfam" id="PF08546"/>
    </source>
</evidence>
<evidence type="ECO:0000313" key="14">
    <source>
        <dbReference type="Proteomes" id="UP001239782"/>
    </source>
</evidence>
<dbReference type="NCBIfam" id="TIGR00745">
    <property type="entry name" value="apbA_panE"/>
    <property type="match status" value="1"/>
</dbReference>
<dbReference type="Pfam" id="PF02558">
    <property type="entry name" value="ApbA"/>
    <property type="match status" value="1"/>
</dbReference>
<dbReference type="EMBL" id="CP133548">
    <property type="protein sequence ID" value="WMS87129.1"/>
    <property type="molecule type" value="Genomic_DNA"/>
</dbReference>
<dbReference type="InterPro" id="IPR013752">
    <property type="entry name" value="KPA_reductase"/>
</dbReference>
<feature type="domain" description="Ketopantoate reductase C-terminal" evidence="12">
    <location>
        <begin position="183"/>
        <end position="323"/>
    </location>
</feature>
<gene>
    <name evidence="13" type="ORF">Q9312_18135</name>
</gene>
<evidence type="ECO:0000256" key="7">
    <source>
        <dbReference type="ARBA" id="ARBA00023002"/>
    </source>
</evidence>
<keyword evidence="6 10" id="KW-0521">NADP</keyword>
<evidence type="ECO:0000256" key="1">
    <source>
        <dbReference type="ARBA" id="ARBA00004994"/>
    </source>
</evidence>
<dbReference type="Pfam" id="PF08546">
    <property type="entry name" value="ApbA_C"/>
    <property type="match status" value="1"/>
</dbReference>
<evidence type="ECO:0000256" key="4">
    <source>
        <dbReference type="ARBA" id="ARBA00019465"/>
    </source>
</evidence>
<dbReference type="InterPro" id="IPR013328">
    <property type="entry name" value="6PGD_dom2"/>
</dbReference>
<keyword evidence="7 10" id="KW-0560">Oxidoreductase</keyword>